<evidence type="ECO:0000256" key="9">
    <source>
        <dbReference type="ARBA" id="ARBA00031044"/>
    </source>
</evidence>
<evidence type="ECO:0000256" key="7">
    <source>
        <dbReference type="ARBA" id="ARBA00022801"/>
    </source>
</evidence>
<keyword evidence="8" id="KW-0862">Zinc</keyword>
<comment type="cofactor">
    <cofactor evidence="2">
        <name>Zn(2+)</name>
        <dbReference type="ChEBI" id="CHEBI:29105"/>
    </cofactor>
</comment>
<evidence type="ECO:0000313" key="12">
    <source>
        <dbReference type="Proteomes" id="UP001150925"/>
    </source>
</evidence>
<dbReference type="NCBIfam" id="TIGR03413">
    <property type="entry name" value="GSH_gloB"/>
    <property type="match status" value="1"/>
</dbReference>
<dbReference type="GO" id="GO:0019243">
    <property type="term" value="P:methylglyoxal catabolic process to D-lactate via S-lactoyl-glutathione"/>
    <property type="evidence" value="ECO:0007669"/>
    <property type="project" value="InterPro"/>
</dbReference>
<dbReference type="PANTHER" id="PTHR11935:SF94">
    <property type="entry name" value="TENZING NORGAY, ISOFORM C"/>
    <property type="match status" value="1"/>
</dbReference>
<comment type="pathway">
    <text evidence="3">Secondary metabolite metabolism; methylglyoxal degradation; (R)-lactate from methylglyoxal: step 2/2.</text>
</comment>
<feature type="domain" description="Metallo-beta-lactamase" evidence="10">
    <location>
        <begin position="11"/>
        <end position="170"/>
    </location>
</feature>
<dbReference type="GO" id="GO:0046872">
    <property type="term" value="F:metal ion binding"/>
    <property type="evidence" value="ECO:0007669"/>
    <property type="project" value="UniProtKB-KW"/>
</dbReference>
<organism evidence="11 12">
    <name type="scientific">Dispira parvispora</name>
    <dbReference type="NCBI Taxonomy" id="1520584"/>
    <lineage>
        <taxon>Eukaryota</taxon>
        <taxon>Fungi</taxon>
        <taxon>Fungi incertae sedis</taxon>
        <taxon>Zoopagomycota</taxon>
        <taxon>Kickxellomycotina</taxon>
        <taxon>Dimargaritomycetes</taxon>
        <taxon>Dimargaritales</taxon>
        <taxon>Dimargaritaceae</taxon>
        <taxon>Dispira</taxon>
    </lineage>
</organism>
<evidence type="ECO:0000313" key="11">
    <source>
        <dbReference type="EMBL" id="KAJ1962551.1"/>
    </source>
</evidence>
<dbReference type="InterPro" id="IPR017782">
    <property type="entry name" value="Hydroxyacylglutathione_Hdrlase"/>
</dbReference>
<dbReference type="AlphaFoldDB" id="A0A9W8E689"/>
<dbReference type="FunFam" id="3.60.15.10:FF:000019">
    <property type="entry name" value="Hydroxyacylglutathione hydrolase, mitochondrial"/>
    <property type="match status" value="1"/>
</dbReference>
<dbReference type="PIRSF" id="PIRSF005457">
    <property type="entry name" value="Glx"/>
    <property type="match status" value="1"/>
</dbReference>
<dbReference type="InterPro" id="IPR035680">
    <property type="entry name" value="Clx_II_MBL"/>
</dbReference>
<evidence type="ECO:0000256" key="8">
    <source>
        <dbReference type="ARBA" id="ARBA00022833"/>
    </source>
</evidence>
<dbReference type="InterPro" id="IPR036866">
    <property type="entry name" value="RibonucZ/Hydroxyglut_hydro"/>
</dbReference>
<keyword evidence="12" id="KW-1185">Reference proteome</keyword>
<protein>
    <recommendedName>
        <fullName evidence="5">hydroxyacylglutathione hydrolase</fullName>
        <ecNumber evidence="5">3.1.2.6</ecNumber>
    </recommendedName>
    <alternativeName>
        <fullName evidence="9">Glyoxalase II</fullName>
    </alternativeName>
</protein>
<comment type="catalytic activity">
    <reaction evidence="1">
        <text>an S-(2-hydroxyacyl)glutathione + H2O = a 2-hydroxy carboxylate + glutathione + H(+)</text>
        <dbReference type="Rhea" id="RHEA:21864"/>
        <dbReference type="ChEBI" id="CHEBI:15377"/>
        <dbReference type="ChEBI" id="CHEBI:15378"/>
        <dbReference type="ChEBI" id="CHEBI:57925"/>
        <dbReference type="ChEBI" id="CHEBI:58896"/>
        <dbReference type="ChEBI" id="CHEBI:71261"/>
        <dbReference type="EC" id="3.1.2.6"/>
    </reaction>
</comment>
<dbReference type="InterPro" id="IPR032282">
    <property type="entry name" value="HAGH_C"/>
</dbReference>
<evidence type="ECO:0000256" key="3">
    <source>
        <dbReference type="ARBA" id="ARBA00004963"/>
    </source>
</evidence>
<evidence type="ECO:0000256" key="6">
    <source>
        <dbReference type="ARBA" id="ARBA00022723"/>
    </source>
</evidence>
<accession>A0A9W8E689</accession>
<dbReference type="Proteomes" id="UP001150925">
    <property type="component" value="Unassembled WGS sequence"/>
</dbReference>
<dbReference type="CDD" id="cd07723">
    <property type="entry name" value="hydroxyacylglutathione_hydrolase_MBL-fold"/>
    <property type="match status" value="1"/>
</dbReference>
<dbReference type="OrthoDB" id="515692at2759"/>
<dbReference type="EMBL" id="JANBPY010000948">
    <property type="protein sequence ID" value="KAJ1962551.1"/>
    <property type="molecule type" value="Genomic_DNA"/>
</dbReference>
<gene>
    <name evidence="11" type="primary">GLO2</name>
    <name evidence="11" type="ORF">IWQ62_003491</name>
</gene>
<dbReference type="HAMAP" id="MF_01374">
    <property type="entry name" value="Glyoxalase_2"/>
    <property type="match status" value="1"/>
</dbReference>
<keyword evidence="7 11" id="KW-0378">Hydrolase</keyword>
<dbReference type="PANTHER" id="PTHR11935">
    <property type="entry name" value="BETA LACTAMASE DOMAIN"/>
    <property type="match status" value="1"/>
</dbReference>
<dbReference type="GO" id="GO:0004416">
    <property type="term" value="F:hydroxyacylglutathione hydrolase activity"/>
    <property type="evidence" value="ECO:0007669"/>
    <property type="project" value="UniProtKB-EC"/>
</dbReference>
<dbReference type="EC" id="3.1.2.6" evidence="5"/>
<evidence type="ECO:0000256" key="5">
    <source>
        <dbReference type="ARBA" id="ARBA00011917"/>
    </source>
</evidence>
<dbReference type="InterPro" id="IPR001279">
    <property type="entry name" value="Metallo-B-lactamas"/>
</dbReference>
<proteinExistence type="inferred from homology"/>
<evidence type="ECO:0000256" key="2">
    <source>
        <dbReference type="ARBA" id="ARBA00001947"/>
    </source>
</evidence>
<dbReference type="Pfam" id="PF00753">
    <property type="entry name" value="Lactamase_B"/>
    <property type="match status" value="2"/>
</dbReference>
<comment type="similarity">
    <text evidence="4">Belongs to the metallo-beta-lactamase superfamily. Glyoxalase II family.</text>
</comment>
<name>A0A9W8E689_9FUNG</name>
<dbReference type="Pfam" id="PF16123">
    <property type="entry name" value="HAGH_C"/>
    <property type="match status" value="1"/>
</dbReference>
<keyword evidence="6" id="KW-0479">Metal-binding</keyword>
<evidence type="ECO:0000256" key="4">
    <source>
        <dbReference type="ARBA" id="ARBA00006759"/>
    </source>
</evidence>
<dbReference type="SMART" id="SM00849">
    <property type="entry name" value="Lactamase_B"/>
    <property type="match status" value="1"/>
</dbReference>
<evidence type="ECO:0000256" key="1">
    <source>
        <dbReference type="ARBA" id="ARBA00001623"/>
    </source>
</evidence>
<sequence>MRVITIPVLQDNYSYLIIDDAKREAAVVDPVEPHIVMPVVEESGCKLTSILVTHHHMDHSGGNVEMLSKKPGLLVYGADARIPEINYVVKGGVEFQVGSLTVKPILTPGHTRGSVCYYIETEQQKAVFTGDTLFVAGCGKFFEGTGSDMYQSLVESLGALPPDTLVYCGHEYTRNNLKFAQSIDPDNESLRNMVQRCQHQVVTIPSVLGDELKYNPFMRVKEPTMQAITGKTAPEDVMQALRTMKDKFRA</sequence>
<evidence type="ECO:0000259" key="10">
    <source>
        <dbReference type="SMART" id="SM00849"/>
    </source>
</evidence>
<comment type="caution">
    <text evidence="11">The sequence shown here is derived from an EMBL/GenBank/DDBJ whole genome shotgun (WGS) entry which is preliminary data.</text>
</comment>
<dbReference type="SUPFAM" id="SSF56281">
    <property type="entry name" value="Metallo-hydrolase/oxidoreductase"/>
    <property type="match status" value="1"/>
</dbReference>
<reference evidence="11" key="1">
    <citation type="submission" date="2022-07" db="EMBL/GenBank/DDBJ databases">
        <title>Phylogenomic reconstructions and comparative analyses of Kickxellomycotina fungi.</title>
        <authorList>
            <person name="Reynolds N.K."/>
            <person name="Stajich J.E."/>
            <person name="Barry K."/>
            <person name="Grigoriev I.V."/>
            <person name="Crous P."/>
            <person name="Smith M.E."/>
        </authorList>
    </citation>
    <scope>NUCLEOTIDE SEQUENCE</scope>
    <source>
        <strain evidence="11">RSA 1196</strain>
    </source>
</reference>
<dbReference type="Gene3D" id="3.60.15.10">
    <property type="entry name" value="Ribonuclease Z/Hydroxyacylglutathione hydrolase-like"/>
    <property type="match status" value="1"/>
</dbReference>